<dbReference type="GO" id="GO:0016757">
    <property type="term" value="F:glycosyltransferase activity"/>
    <property type="evidence" value="ECO:0007669"/>
    <property type="project" value="InterPro"/>
</dbReference>
<evidence type="ECO:0000259" key="3">
    <source>
        <dbReference type="Pfam" id="PF12000"/>
    </source>
</evidence>
<protein>
    <submittedName>
        <fullName evidence="4">Glycosyl transferase family 1</fullName>
    </submittedName>
</protein>
<dbReference type="PANTHER" id="PTHR46401">
    <property type="entry name" value="GLYCOSYLTRANSFERASE WBBK-RELATED"/>
    <property type="match status" value="1"/>
</dbReference>
<dbReference type="GO" id="GO:0009103">
    <property type="term" value="P:lipopolysaccharide biosynthetic process"/>
    <property type="evidence" value="ECO:0007669"/>
    <property type="project" value="TreeGrafter"/>
</dbReference>
<dbReference type="Pfam" id="PF12000">
    <property type="entry name" value="Glyco_trans_4_3"/>
    <property type="match status" value="1"/>
</dbReference>
<evidence type="ECO:0000313" key="4">
    <source>
        <dbReference type="EMBL" id="AWB50009.1"/>
    </source>
</evidence>
<keyword evidence="1 4" id="KW-0808">Transferase</keyword>
<keyword evidence="5" id="KW-1185">Reference proteome</keyword>
<feature type="domain" description="Glycosyl transferase family 4" evidence="3">
    <location>
        <begin position="32"/>
        <end position="191"/>
    </location>
</feature>
<dbReference type="AlphaFoldDB" id="A0A2S0UQA8"/>
<dbReference type="SUPFAM" id="SSF53756">
    <property type="entry name" value="UDP-Glycosyltransferase/glycogen phosphorylase"/>
    <property type="match status" value="1"/>
</dbReference>
<feature type="domain" description="Glycosyl transferase family 1" evidence="2">
    <location>
        <begin position="203"/>
        <end position="380"/>
    </location>
</feature>
<gene>
    <name evidence="4" type="ORF">HYN69_17215</name>
</gene>
<dbReference type="EMBL" id="CP028918">
    <property type="protein sequence ID" value="AWB50009.1"/>
    <property type="molecule type" value="Genomic_DNA"/>
</dbReference>
<dbReference type="InterPro" id="IPR022623">
    <property type="entry name" value="Glyco_trans_4"/>
</dbReference>
<organism evidence="4 5">
    <name type="scientific">Paragemmobacter aquarius</name>
    <dbReference type="NCBI Taxonomy" id="2169400"/>
    <lineage>
        <taxon>Bacteria</taxon>
        <taxon>Pseudomonadati</taxon>
        <taxon>Pseudomonadota</taxon>
        <taxon>Alphaproteobacteria</taxon>
        <taxon>Rhodobacterales</taxon>
        <taxon>Paracoccaceae</taxon>
        <taxon>Paragemmobacter</taxon>
    </lineage>
</organism>
<proteinExistence type="predicted"/>
<evidence type="ECO:0000313" key="5">
    <source>
        <dbReference type="Proteomes" id="UP000244496"/>
    </source>
</evidence>
<dbReference type="Proteomes" id="UP000244496">
    <property type="component" value="Chromosome"/>
</dbReference>
<dbReference type="Gene3D" id="3.40.50.2000">
    <property type="entry name" value="Glycogen Phosphorylase B"/>
    <property type="match status" value="1"/>
</dbReference>
<dbReference type="OrthoDB" id="9793726at2"/>
<dbReference type="InterPro" id="IPR001296">
    <property type="entry name" value="Glyco_trans_1"/>
</dbReference>
<name>A0A2S0UQA8_9RHOB</name>
<evidence type="ECO:0000259" key="2">
    <source>
        <dbReference type="Pfam" id="PF00534"/>
    </source>
</evidence>
<evidence type="ECO:0000256" key="1">
    <source>
        <dbReference type="ARBA" id="ARBA00022679"/>
    </source>
</evidence>
<dbReference type="KEGG" id="geh:HYN69_17215"/>
<dbReference type="Pfam" id="PF00534">
    <property type="entry name" value="Glycos_transf_1"/>
    <property type="match status" value="1"/>
</dbReference>
<dbReference type="RefSeq" id="WP_108436821.1">
    <property type="nucleotide sequence ID" value="NZ_CP028918.1"/>
</dbReference>
<reference evidence="4 5" key="1">
    <citation type="submission" date="2018-04" db="EMBL/GenBank/DDBJ databases">
        <title>Genome sequencing of Gemmobacter.</title>
        <authorList>
            <person name="Yi H."/>
            <person name="Baek M.-G."/>
        </authorList>
    </citation>
    <scope>NUCLEOTIDE SEQUENCE [LARGE SCALE GENOMIC DNA]</scope>
    <source>
        <strain evidence="4 5">HYN0069</strain>
    </source>
</reference>
<accession>A0A2S0UQA8</accession>
<sequence>MSSKPVIVFVSSVYPSQHSPLCEELNRSGLAEAWFMTHPSHAAKYGPTATNVIPFQPDGDIMGEPPYFYLGKQDRSARISRGVLTALQAFEAEKKKKIDVVVCHYFWGSPQFLYDEIDAAIVSYVEYPSFRMHGWDPKYPPTEGQRLADVQNEMLTFHQVVRSDLTIVPTEFAKSLLPVELQSRARAQFEAMEFGDLTPHPRTEKRFTLAFSARDLSSCKGLELYARVVDRLVKRRIKMRFLAIGSEKTATYSFEPQWLETTYGNKDISFLEHLMVHHSGARAIEAPGRMPYDEFSKLLSQVDLFLYPLKNGVGNWGIVEIMARGGCVIATDNAFLPEIIKDGVNGVLLPDDADDLWVEKVIELRNDPEQRARLSAAARETGLSYRAELLAPKFMQLFYEAMAIRDRRMGRAAAVVPMRAAVS</sequence>
<dbReference type="PANTHER" id="PTHR46401:SF2">
    <property type="entry name" value="GLYCOSYLTRANSFERASE WBBK-RELATED"/>
    <property type="match status" value="1"/>
</dbReference>